<keyword evidence="4" id="KW-0964">Secreted</keyword>
<evidence type="ECO:0000313" key="12">
    <source>
        <dbReference type="Proteomes" id="UP001235064"/>
    </source>
</evidence>
<gene>
    <name evidence="11" type="ORF">QSV35_05165</name>
</gene>
<protein>
    <recommendedName>
        <fullName evidence="3">mannan endo-1,4-beta-mannosidase</fullName>
        <ecNumber evidence="3">3.2.1.78</ecNumber>
    </recommendedName>
</protein>
<keyword evidence="7" id="KW-0326">Glycosidase</keyword>
<dbReference type="Gene3D" id="3.20.20.80">
    <property type="entry name" value="Glycosidases"/>
    <property type="match status" value="1"/>
</dbReference>
<dbReference type="Gene3D" id="2.60.40.3440">
    <property type="match status" value="1"/>
</dbReference>
<evidence type="ECO:0000256" key="6">
    <source>
        <dbReference type="ARBA" id="ARBA00022801"/>
    </source>
</evidence>
<organism evidence="11 12">
    <name type="scientific">Microbacterium candidum</name>
    <dbReference type="NCBI Taxonomy" id="3041922"/>
    <lineage>
        <taxon>Bacteria</taxon>
        <taxon>Bacillati</taxon>
        <taxon>Actinomycetota</taxon>
        <taxon>Actinomycetes</taxon>
        <taxon>Micrococcales</taxon>
        <taxon>Microbacteriaceae</taxon>
        <taxon>Microbacterium</taxon>
    </lineage>
</organism>
<dbReference type="InterPro" id="IPR001547">
    <property type="entry name" value="Glyco_hydro_5"/>
</dbReference>
<dbReference type="InterPro" id="IPR045053">
    <property type="entry name" value="MAN-like"/>
</dbReference>
<evidence type="ECO:0000313" key="11">
    <source>
        <dbReference type="EMBL" id="MDL9978709.1"/>
    </source>
</evidence>
<dbReference type="Proteomes" id="UP001235064">
    <property type="component" value="Unassembled WGS sequence"/>
</dbReference>
<evidence type="ECO:0000256" key="1">
    <source>
        <dbReference type="ARBA" id="ARBA00001678"/>
    </source>
</evidence>
<evidence type="ECO:0000256" key="2">
    <source>
        <dbReference type="ARBA" id="ARBA00004613"/>
    </source>
</evidence>
<evidence type="ECO:0000256" key="9">
    <source>
        <dbReference type="SAM" id="SignalP"/>
    </source>
</evidence>
<dbReference type="Gene3D" id="2.60.120.260">
    <property type="entry name" value="Galactose-binding domain-like"/>
    <property type="match status" value="1"/>
</dbReference>
<dbReference type="Pfam" id="PF17963">
    <property type="entry name" value="Big_9"/>
    <property type="match status" value="1"/>
</dbReference>
<evidence type="ECO:0000259" key="10">
    <source>
        <dbReference type="Pfam" id="PF26410"/>
    </source>
</evidence>
<feature type="compositionally biased region" description="Polar residues" evidence="8">
    <location>
        <begin position="481"/>
        <end position="495"/>
    </location>
</feature>
<evidence type="ECO:0000256" key="8">
    <source>
        <dbReference type="SAM" id="MobiDB-lite"/>
    </source>
</evidence>
<dbReference type="SUPFAM" id="SSF51445">
    <property type="entry name" value="(Trans)glycosidases"/>
    <property type="match status" value="1"/>
</dbReference>
<proteinExistence type="predicted"/>
<dbReference type="InterPro" id="IPR017853">
    <property type="entry name" value="GH"/>
</dbReference>
<name>A0ABT7MW78_9MICO</name>
<accession>A0ABT7MW78</accession>
<evidence type="ECO:0000256" key="4">
    <source>
        <dbReference type="ARBA" id="ARBA00022525"/>
    </source>
</evidence>
<keyword evidence="12" id="KW-1185">Reference proteome</keyword>
<dbReference type="EC" id="3.2.1.78" evidence="3"/>
<sequence>MKSRRLAALATAIAVAAVGLVAVSAPAQAAQSPRPAPAASFVKAQGSHLTLDGKPYEFAGTNNYYLGYKSSTMVDNVLDDAKAAGLNTIRTWGFQDFQNPDGTNSVQGSFEGVWYQAWDSAAGKPVVNGSADGLQKLDFAIAEAGKRGIRLVIPFTNNWNNFGGMDQYVQWGQTAGLGTSTHADFYTNATIKTWFKTWISTLLNRTNSITGVKYKDDPTIMAWELANEPRCTSAGKYPNGTCNTSTITGWADEMSTYVKSIDRNHLLSAGDEGFFDLPQSQWTLDAQYGQSGYGPGFGQDGADGIDTVALASLKNIDLMSMHLYPDSWKTTAAWGDGWIAAHAAAARKIGKPVYLGEYGIADKATRMPVYFNWLKTIRQTGVDGSLYWMLASRQDDGTLYSDYDGYTVYCPSPVCTLMSDQSKLVSGGLAAAKTLLDVIADNDAATVERDTSADVDLLANDVSFTLPVQASTLDLDPSAPGRQTSTTAPGGSLAITTGGTVRFTPTAGFTGKAVFSYSVGNAVRTASANLTVTVRPRPGDPVLLASWEDGLAGWAPANWQSDPGTLSVGATGATNGSQALQIASNGAWFDSPADSPTLDLTTRASIQFDLTTQAAGTSFSVAVRSGSGWTWCQTPWTWVPAGTDRQHETVAIDSFGCDTSTLTDVHDVLIYLNAGSFAIDNLTIN</sequence>
<dbReference type="EMBL" id="JASXSZ010000001">
    <property type="protein sequence ID" value="MDL9978709.1"/>
    <property type="molecule type" value="Genomic_DNA"/>
</dbReference>
<feature type="signal peptide" evidence="9">
    <location>
        <begin position="1"/>
        <end position="29"/>
    </location>
</feature>
<comment type="catalytic activity">
    <reaction evidence="1">
        <text>Random hydrolysis of (1-&gt;4)-beta-D-mannosidic linkages in mannans, galactomannans and glucomannans.</text>
        <dbReference type="EC" id="3.2.1.78"/>
    </reaction>
</comment>
<dbReference type="PANTHER" id="PTHR31451">
    <property type="match status" value="1"/>
</dbReference>
<evidence type="ECO:0000256" key="3">
    <source>
        <dbReference type="ARBA" id="ARBA00012706"/>
    </source>
</evidence>
<keyword evidence="5 9" id="KW-0732">Signal</keyword>
<feature type="chain" id="PRO_5046076771" description="mannan endo-1,4-beta-mannosidase" evidence="9">
    <location>
        <begin position="30"/>
        <end position="685"/>
    </location>
</feature>
<dbReference type="InterPro" id="IPR006311">
    <property type="entry name" value="TAT_signal"/>
</dbReference>
<keyword evidence="6" id="KW-0378">Hydrolase</keyword>
<reference evidence="11 12" key="1">
    <citation type="submission" date="2023-06" db="EMBL/GenBank/DDBJ databases">
        <title>Microbacterium sp. nov., isolated from a waste landfill.</title>
        <authorList>
            <person name="Wen W."/>
        </authorList>
    </citation>
    <scope>NUCLEOTIDE SEQUENCE [LARGE SCALE GENOMIC DNA]</scope>
    <source>
        <strain evidence="11 12">ASV49</strain>
    </source>
</reference>
<comment type="caution">
    <text evidence="11">The sequence shown here is derived from an EMBL/GenBank/DDBJ whole genome shotgun (WGS) entry which is preliminary data.</text>
</comment>
<evidence type="ECO:0000256" key="5">
    <source>
        <dbReference type="ARBA" id="ARBA00022729"/>
    </source>
</evidence>
<evidence type="ECO:0000256" key="7">
    <source>
        <dbReference type="ARBA" id="ARBA00023295"/>
    </source>
</evidence>
<feature type="domain" description="Glycoside hydrolase family 5" evidence="10">
    <location>
        <begin position="40"/>
        <end position="364"/>
    </location>
</feature>
<comment type="subcellular location">
    <subcellularLocation>
        <location evidence="2">Secreted</location>
    </subcellularLocation>
</comment>
<dbReference type="PROSITE" id="PS51318">
    <property type="entry name" value="TAT"/>
    <property type="match status" value="1"/>
</dbReference>
<feature type="region of interest" description="Disordered" evidence="8">
    <location>
        <begin position="473"/>
        <end position="495"/>
    </location>
</feature>
<dbReference type="PANTHER" id="PTHR31451:SF39">
    <property type="entry name" value="MANNAN ENDO-1,4-BETA-MANNOSIDASE 1"/>
    <property type="match status" value="1"/>
</dbReference>
<dbReference type="Pfam" id="PF26410">
    <property type="entry name" value="GH5_mannosidase"/>
    <property type="match status" value="1"/>
</dbReference>